<dbReference type="SUPFAM" id="SSF56112">
    <property type="entry name" value="Protein kinase-like (PK-like)"/>
    <property type="match status" value="1"/>
</dbReference>
<evidence type="ECO:0000313" key="5">
    <source>
        <dbReference type="EMBL" id="KAJ3490022.1"/>
    </source>
</evidence>
<dbReference type="PANTHER" id="PTHR44329">
    <property type="entry name" value="SERINE/THREONINE-PROTEIN KINASE TNNI3K-RELATED"/>
    <property type="match status" value="1"/>
</dbReference>
<dbReference type="PROSITE" id="PS50011">
    <property type="entry name" value="PROTEIN_KINASE_DOM"/>
    <property type="match status" value="1"/>
</dbReference>
<dbReference type="Proteomes" id="UP001212997">
    <property type="component" value="Unassembled WGS sequence"/>
</dbReference>
<gene>
    <name evidence="5" type="ORF">NLI96_g1717</name>
</gene>
<dbReference type="GO" id="GO:0004674">
    <property type="term" value="F:protein serine/threonine kinase activity"/>
    <property type="evidence" value="ECO:0007669"/>
    <property type="project" value="TreeGrafter"/>
</dbReference>
<proteinExistence type="predicted"/>
<dbReference type="InterPro" id="IPR011009">
    <property type="entry name" value="Kinase-like_dom_sf"/>
</dbReference>
<feature type="region of interest" description="Disordered" evidence="3">
    <location>
        <begin position="274"/>
        <end position="294"/>
    </location>
</feature>
<comment type="caution">
    <text evidence="5">The sequence shown here is derived from an EMBL/GenBank/DDBJ whole genome shotgun (WGS) entry which is preliminary data.</text>
</comment>
<evidence type="ECO:0000256" key="1">
    <source>
        <dbReference type="ARBA" id="ARBA00022741"/>
    </source>
</evidence>
<keyword evidence="2" id="KW-0067">ATP-binding</keyword>
<name>A0AAD5V9L3_9APHY</name>
<dbReference type="EMBL" id="JANAWD010000034">
    <property type="protein sequence ID" value="KAJ3490022.1"/>
    <property type="molecule type" value="Genomic_DNA"/>
</dbReference>
<dbReference type="PANTHER" id="PTHR44329:SF298">
    <property type="entry name" value="MIXED LINEAGE KINASE DOMAIN-LIKE PROTEIN"/>
    <property type="match status" value="1"/>
</dbReference>
<dbReference type="InterPro" id="IPR000719">
    <property type="entry name" value="Prot_kinase_dom"/>
</dbReference>
<evidence type="ECO:0000313" key="6">
    <source>
        <dbReference type="Proteomes" id="UP001212997"/>
    </source>
</evidence>
<reference evidence="5" key="1">
    <citation type="submission" date="2022-07" db="EMBL/GenBank/DDBJ databases">
        <title>Genome Sequence of Physisporinus lineatus.</title>
        <authorList>
            <person name="Buettner E."/>
        </authorList>
    </citation>
    <scope>NUCLEOTIDE SEQUENCE</scope>
    <source>
        <strain evidence="5">VT162</strain>
    </source>
</reference>
<protein>
    <recommendedName>
        <fullName evidence="4">Protein kinase domain-containing protein</fullName>
    </recommendedName>
</protein>
<feature type="domain" description="Protein kinase" evidence="4">
    <location>
        <begin position="658"/>
        <end position="792"/>
    </location>
</feature>
<keyword evidence="1" id="KW-0547">Nucleotide-binding</keyword>
<accession>A0AAD5V9L3</accession>
<dbReference type="InterPro" id="IPR051681">
    <property type="entry name" value="Ser/Thr_Kinases-Pseudokinases"/>
</dbReference>
<evidence type="ECO:0000259" key="4">
    <source>
        <dbReference type="PROSITE" id="PS50011"/>
    </source>
</evidence>
<evidence type="ECO:0000256" key="3">
    <source>
        <dbReference type="SAM" id="MobiDB-lite"/>
    </source>
</evidence>
<dbReference type="GO" id="GO:0005524">
    <property type="term" value="F:ATP binding"/>
    <property type="evidence" value="ECO:0007669"/>
    <property type="project" value="UniProtKB-KW"/>
</dbReference>
<dbReference type="Gene3D" id="1.10.510.10">
    <property type="entry name" value="Transferase(Phosphotransferase) domain 1"/>
    <property type="match status" value="1"/>
</dbReference>
<organism evidence="5 6">
    <name type="scientific">Meripilus lineatus</name>
    <dbReference type="NCBI Taxonomy" id="2056292"/>
    <lineage>
        <taxon>Eukaryota</taxon>
        <taxon>Fungi</taxon>
        <taxon>Dikarya</taxon>
        <taxon>Basidiomycota</taxon>
        <taxon>Agaricomycotina</taxon>
        <taxon>Agaricomycetes</taxon>
        <taxon>Polyporales</taxon>
        <taxon>Meripilaceae</taxon>
        <taxon>Meripilus</taxon>
    </lineage>
</organism>
<dbReference type="AlphaFoldDB" id="A0AAD5V9L3"/>
<evidence type="ECO:0000256" key="2">
    <source>
        <dbReference type="ARBA" id="ARBA00022840"/>
    </source>
</evidence>
<keyword evidence="6" id="KW-1185">Reference proteome</keyword>
<sequence>MVLLEQDVYTRLLTLEHGRPLWRPGCEVFLGDVGVIDVGEGNFKRQYHVLTPRVDGNEQTCQPLPSDVKPFKVESGFIDPEPDIEDPRYYCRESGGSSAGGGHLNVAPDGADSSGIKASLTINRTNKEGAFVCLDEYQIHSIPLTKHLKHYILQNYKSWVDHSIFDLGELYEGPVFIYRVVKTASCVQCVWMERGSSTSLTFEVTAVKGILSAGISASGTEHEASIPHLIHCPSLATPLEKRRPQNVFIKYAKVKSRFPRGKVVAGAGPHQLPRGDYDPALEGTTEEQNDPEVPRTDGIVEFLSSSTKFDDPIDDILDYVLGHPVCSSKEIEILAFASHDDLDKIYQRTSRDVPLAQLLRNITPLVTLVDGFAVATLFDLESQPSIFAMESTKRNRYCSSTTCDDLSDSEALLGLHAKNVHCLPPNRGTEDDIEDFKPDLMSSKKRDHLPYLLLYLLSYPVFEDAVDKVAAMYCDLYDATPSESLQEVQTNYQILEQIDRCTYGASCLPSLTMLIQGYKNRLKITQVLSAFLSSNAETYERLQVVENAGLASDGPLTEIIGGEDHAMAEYLKGLISYTLGRKRVQELRGSQAQRFIDLAYEVLRPDAASGPQGITRFGFLDTTKPDKDFKRNLQSTASRLAEKGRTLPSSLAIRGVTLLDHHPAFSGSHAVVYIGLFKGQKVAVRRTKIYESDSPEDIDKLKKNLCREVLMWSSLEHPNVLPLYGISNDLFPKREFPGIISPFFDHGDVMTYLKEQGNIHAVIWRLLTEIVAGLQYLHTNNIAHGDLRPVRM</sequence>
<dbReference type="Pfam" id="PF00069">
    <property type="entry name" value="Pkinase"/>
    <property type="match status" value="1"/>
</dbReference>